<dbReference type="SUPFAM" id="SSF88659">
    <property type="entry name" value="Sigma3 and sigma4 domains of RNA polymerase sigma factors"/>
    <property type="match status" value="1"/>
</dbReference>
<dbReference type="Gene3D" id="1.10.1740.10">
    <property type="match status" value="1"/>
</dbReference>
<dbReference type="PANTHER" id="PTHR43133:SF46">
    <property type="entry name" value="RNA POLYMERASE SIGMA-70 FACTOR ECF SUBFAMILY"/>
    <property type="match status" value="1"/>
</dbReference>
<evidence type="ECO:0000256" key="1">
    <source>
        <dbReference type="ARBA" id="ARBA00010641"/>
    </source>
</evidence>
<dbReference type="GO" id="GO:0016987">
    <property type="term" value="F:sigma factor activity"/>
    <property type="evidence" value="ECO:0007669"/>
    <property type="project" value="UniProtKB-KW"/>
</dbReference>
<evidence type="ECO:0008006" key="9">
    <source>
        <dbReference type="Google" id="ProtNLM"/>
    </source>
</evidence>
<dbReference type="NCBIfam" id="TIGR02985">
    <property type="entry name" value="Sig70_bacteroi1"/>
    <property type="match status" value="1"/>
</dbReference>
<feature type="domain" description="RNA polymerase sigma factor 70 region 4 type 2" evidence="6">
    <location>
        <begin position="140"/>
        <end position="190"/>
    </location>
</feature>
<accession>A0A291QXX2</accession>
<dbReference type="GO" id="GO:0006352">
    <property type="term" value="P:DNA-templated transcription initiation"/>
    <property type="evidence" value="ECO:0007669"/>
    <property type="project" value="InterPro"/>
</dbReference>
<evidence type="ECO:0000256" key="3">
    <source>
        <dbReference type="ARBA" id="ARBA00023082"/>
    </source>
</evidence>
<organism evidence="7 8">
    <name type="scientific">Chitinophaga caeni</name>
    <dbReference type="NCBI Taxonomy" id="2029983"/>
    <lineage>
        <taxon>Bacteria</taxon>
        <taxon>Pseudomonadati</taxon>
        <taxon>Bacteroidota</taxon>
        <taxon>Chitinophagia</taxon>
        <taxon>Chitinophagales</taxon>
        <taxon>Chitinophagaceae</taxon>
        <taxon>Chitinophaga</taxon>
    </lineage>
</organism>
<dbReference type="InterPro" id="IPR014284">
    <property type="entry name" value="RNA_pol_sigma-70_dom"/>
</dbReference>
<keyword evidence="3" id="KW-0731">Sigma factor</keyword>
<dbReference type="SUPFAM" id="SSF88946">
    <property type="entry name" value="Sigma2 domain of RNA polymerase sigma factors"/>
    <property type="match status" value="1"/>
</dbReference>
<evidence type="ECO:0000313" key="8">
    <source>
        <dbReference type="Proteomes" id="UP000220133"/>
    </source>
</evidence>
<dbReference type="Pfam" id="PF08281">
    <property type="entry name" value="Sigma70_r4_2"/>
    <property type="match status" value="1"/>
</dbReference>
<dbReference type="GO" id="GO:0003677">
    <property type="term" value="F:DNA binding"/>
    <property type="evidence" value="ECO:0007669"/>
    <property type="project" value="InterPro"/>
</dbReference>
<keyword evidence="4" id="KW-0804">Transcription</keyword>
<name>A0A291QXX2_9BACT</name>
<dbReference type="EMBL" id="CP023777">
    <property type="protein sequence ID" value="ATL48879.1"/>
    <property type="molecule type" value="Genomic_DNA"/>
</dbReference>
<dbReference type="InterPro" id="IPR014327">
    <property type="entry name" value="RNA_pol_sigma70_bacteroid"/>
</dbReference>
<keyword evidence="2" id="KW-0805">Transcription regulation</keyword>
<evidence type="ECO:0000259" key="5">
    <source>
        <dbReference type="Pfam" id="PF04542"/>
    </source>
</evidence>
<dbReference type="InterPro" id="IPR036388">
    <property type="entry name" value="WH-like_DNA-bd_sf"/>
</dbReference>
<dbReference type="AlphaFoldDB" id="A0A291QXX2"/>
<feature type="domain" description="RNA polymerase sigma-70 region 2" evidence="5">
    <location>
        <begin position="42"/>
        <end position="108"/>
    </location>
</feature>
<comment type="similarity">
    <text evidence="1">Belongs to the sigma-70 factor family. ECF subfamily.</text>
</comment>
<dbReference type="CDD" id="cd06171">
    <property type="entry name" value="Sigma70_r4"/>
    <property type="match status" value="1"/>
</dbReference>
<protein>
    <recommendedName>
        <fullName evidence="9">RNA polymerase sigma-70 factor</fullName>
    </recommendedName>
</protein>
<sequence>MKSWDQSVLLINLASLELHQPYNERDILLKVAAGDKSAFEALFEAQKDRIYTLSLQILKSSELAEDAVQDIFLKLWLQRSNLSSVDNFGAYLNTVTRNHLYNIYKKQALESTYALLLKADFEGNTDALFADPAIYAELKRLLGEAMQKLSPQQRRVYILGKQDGMKYDEIATALNISKETVKDHMSAALNTIREHMRVHGYSLSFLVFVAKHWIS</sequence>
<evidence type="ECO:0000256" key="2">
    <source>
        <dbReference type="ARBA" id="ARBA00023015"/>
    </source>
</evidence>
<dbReference type="InterPro" id="IPR013249">
    <property type="entry name" value="RNA_pol_sigma70_r4_t2"/>
</dbReference>
<dbReference type="InterPro" id="IPR013324">
    <property type="entry name" value="RNA_pol_sigma_r3/r4-like"/>
</dbReference>
<dbReference type="KEGG" id="cbae:COR50_17855"/>
<dbReference type="Pfam" id="PF04542">
    <property type="entry name" value="Sigma70_r2"/>
    <property type="match status" value="1"/>
</dbReference>
<dbReference type="InterPro" id="IPR013325">
    <property type="entry name" value="RNA_pol_sigma_r2"/>
</dbReference>
<reference evidence="7 8" key="1">
    <citation type="submission" date="2017-10" db="EMBL/GenBank/DDBJ databases">
        <title>Paenichitinophaga pekingensis gen. nov., sp. nov., isolated from activated sludge.</title>
        <authorList>
            <person name="Jin D."/>
            <person name="Kong X."/>
            <person name="Deng Y."/>
            <person name="Bai Z."/>
        </authorList>
    </citation>
    <scope>NUCLEOTIDE SEQUENCE [LARGE SCALE GENOMIC DNA]</scope>
    <source>
        <strain evidence="7 8">13</strain>
    </source>
</reference>
<dbReference type="NCBIfam" id="TIGR02937">
    <property type="entry name" value="sigma70-ECF"/>
    <property type="match status" value="1"/>
</dbReference>
<dbReference type="Gene3D" id="1.10.10.10">
    <property type="entry name" value="Winged helix-like DNA-binding domain superfamily/Winged helix DNA-binding domain"/>
    <property type="match status" value="1"/>
</dbReference>
<proteinExistence type="inferred from homology"/>
<dbReference type="PANTHER" id="PTHR43133">
    <property type="entry name" value="RNA POLYMERASE ECF-TYPE SIGMA FACTO"/>
    <property type="match status" value="1"/>
</dbReference>
<dbReference type="InterPro" id="IPR039425">
    <property type="entry name" value="RNA_pol_sigma-70-like"/>
</dbReference>
<gene>
    <name evidence="7" type="ORF">COR50_17855</name>
</gene>
<evidence type="ECO:0000256" key="4">
    <source>
        <dbReference type="ARBA" id="ARBA00023163"/>
    </source>
</evidence>
<evidence type="ECO:0000259" key="6">
    <source>
        <dbReference type="Pfam" id="PF08281"/>
    </source>
</evidence>
<evidence type="ECO:0000313" key="7">
    <source>
        <dbReference type="EMBL" id="ATL48879.1"/>
    </source>
</evidence>
<dbReference type="Proteomes" id="UP000220133">
    <property type="component" value="Chromosome"/>
</dbReference>
<keyword evidence="8" id="KW-1185">Reference proteome</keyword>
<dbReference type="InterPro" id="IPR007627">
    <property type="entry name" value="RNA_pol_sigma70_r2"/>
</dbReference>